<proteinExistence type="predicted"/>
<comment type="caution">
    <text evidence="2">The sequence shown here is derived from an EMBL/GenBank/DDBJ whole genome shotgun (WGS) entry which is preliminary data.</text>
</comment>
<evidence type="ECO:0000259" key="1">
    <source>
        <dbReference type="Pfam" id="PF00296"/>
    </source>
</evidence>
<dbReference type="RefSeq" id="WP_204132031.1">
    <property type="nucleotide sequence ID" value="NZ_JAFDVD010000015.1"/>
</dbReference>
<name>A0ABS2CNW4_9MICO</name>
<dbReference type="InterPro" id="IPR011251">
    <property type="entry name" value="Luciferase-like_dom"/>
</dbReference>
<reference evidence="2" key="1">
    <citation type="submission" date="2021-02" db="EMBL/GenBank/DDBJ databases">
        <title>Phycicoccus sp. MQZ13P-5T, whole genome shotgun sequence.</title>
        <authorList>
            <person name="Tuo L."/>
        </authorList>
    </citation>
    <scope>NUCLEOTIDE SEQUENCE</scope>
    <source>
        <strain evidence="2">MQZ13P-5</strain>
    </source>
</reference>
<evidence type="ECO:0000313" key="2">
    <source>
        <dbReference type="EMBL" id="MBM6401570.1"/>
    </source>
</evidence>
<dbReference type="Pfam" id="PF00296">
    <property type="entry name" value="Bac_luciferase"/>
    <property type="match status" value="1"/>
</dbReference>
<dbReference type="Proteomes" id="UP001430172">
    <property type="component" value="Unassembled WGS sequence"/>
</dbReference>
<dbReference type="SUPFAM" id="SSF51679">
    <property type="entry name" value="Bacterial luciferase-like"/>
    <property type="match status" value="1"/>
</dbReference>
<accession>A0ABS2CNW4</accession>
<dbReference type="Gene3D" id="3.20.20.30">
    <property type="entry name" value="Luciferase-like domain"/>
    <property type="match status" value="1"/>
</dbReference>
<organism evidence="2 3">
    <name type="scientific">Phycicoccus sonneratiae</name>
    <dbReference type="NCBI Taxonomy" id="2807628"/>
    <lineage>
        <taxon>Bacteria</taxon>
        <taxon>Bacillati</taxon>
        <taxon>Actinomycetota</taxon>
        <taxon>Actinomycetes</taxon>
        <taxon>Micrococcales</taxon>
        <taxon>Intrasporangiaceae</taxon>
        <taxon>Phycicoccus</taxon>
    </lineage>
</organism>
<dbReference type="EMBL" id="JAFDVD010000015">
    <property type="protein sequence ID" value="MBM6401570.1"/>
    <property type="molecule type" value="Genomic_DNA"/>
</dbReference>
<gene>
    <name evidence="2" type="ORF">JQN70_14310</name>
</gene>
<feature type="domain" description="Luciferase-like" evidence="1">
    <location>
        <begin position="84"/>
        <end position="230"/>
    </location>
</feature>
<sequence>MSGSPPAGLATFGLLAPLTPVADRTGSPGPLDDLAEASAVPDLDALWLRDLPCVPDGDEDAGQGTDPFAHLSLLAGAGVLPPVVGIASVVLGTRHPLVLARAVATAQAHTGGRLVLGLGTGGKPPMNAALGLRGRTIEEFATEWRAVRAALAGRLDSGLVAGHRTTPTPPVYLATTGAERWRAVDGDADGWMAFLGDERAFDDVHAAMERVSARRMPVAVRADVIVREDARGLTLHDRGRVVGSLDAVGDLLARWRRHPAVAHLMVNVRSSRPTEDLLALRALSS</sequence>
<dbReference type="InterPro" id="IPR036661">
    <property type="entry name" value="Luciferase-like_sf"/>
</dbReference>
<evidence type="ECO:0000313" key="3">
    <source>
        <dbReference type="Proteomes" id="UP001430172"/>
    </source>
</evidence>
<protein>
    <submittedName>
        <fullName evidence="2">LLM class flavin-dependent oxidoreductase</fullName>
    </submittedName>
</protein>
<keyword evidence="3" id="KW-1185">Reference proteome</keyword>